<dbReference type="SMART" id="SM00343">
    <property type="entry name" value="ZnF_C2HC"/>
    <property type="match status" value="2"/>
</dbReference>
<protein>
    <submittedName>
        <fullName evidence="15">Phage tail component protein</fullName>
    </submittedName>
</protein>
<reference evidence="15 16" key="1">
    <citation type="submission" date="2015-09" db="EMBL/GenBank/DDBJ databases">
        <title>Draft genome of the parasitic nematode Teladorsagia circumcincta isolate WARC Sus (inbred).</title>
        <authorList>
            <person name="Mitreva M."/>
        </authorList>
    </citation>
    <scope>NUCLEOTIDE SEQUENCE [LARGE SCALE GENOMIC DNA]</scope>
    <source>
        <strain evidence="15 16">S</strain>
    </source>
</reference>
<comment type="cofactor">
    <cofactor evidence="2">
        <name>Mg(2+)</name>
        <dbReference type="ChEBI" id="CHEBI:18420"/>
    </cofactor>
</comment>
<evidence type="ECO:0000256" key="7">
    <source>
        <dbReference type="ARBA" id="ARBA00022723"/>
    </source>
</evidence>
<evidence type="ECO:0000256" key="2">
    <source>
        <dbReference type="ARBA" id="ARBA00001946"/>
    </source>
</evidence>
<dbReference type="SUPFAM" id="SSF50978">
    <property type="entry name" value="WD40 repeat-like"/>
    <property type="match status" value="1"/>
</dbReference>
<evidence type="ECO:0000256" key="6">
    <source>
        <dbReference type="ARBA" id="ARBA00022679"/>
    </source>
</evidence>
<comment type="similarity">
    <text evidence="4">Belongs to the WD repeat HIR1 family.</text>
</comment>
<keyword evidence="8" id="KW-0677">Repeat</keyword>
<evidence type="ECO:0000256" key="5">
    <source>
        <dbReference type="ARBA" id="ARBA00022574"/>
    </source>
</evidence>
<dbReference type="Pfam" id="PF22600">
    <property type="entry name" value="MTPAP-like_central"/>
    <property type="match status" value="2"/>
</dbReference>
<dbReference type="InterPro" id="IPR013087">
    <property type="entry name" value="Znf_C2H2_type"/>
</dbReference>
<dbReference type="GO" id="GO:0003676">
    <property type="term" value="F:nucleic acid binding"/>
    <property type="evidence" value="ECO:0007669"/>
    <property type="project" value="InterPro"/>
</dbReference>
<feature type="repeat" description="WD" evidence="12">
    <location>
        <begin position="1608"/>
        <end position="1634"/>
    </location>
</feature>
<evidence type="ECO:0000313" key="16">
    <source>
        <dbReference type="Proteomes" id="UP000230423"/>
    </source>
</evidence>
<dbReference type="SUPFAM" id="SSF81301">
    <property type="entry name" value="Nucleotidyltransferase"/>
    <property type="match status" value="3"/>
</dbReference>
<evidence type="ECO:0000256" key="9">
    <source>
        <dbReference type="ARBA" id="ARBA00022842"/>
    </source>
</evidence>
<dbReference type="InterPro" id="IPR002058">
    <property type="entry name" value="PAP_assoc"/>
</dbReference>
<evidence type="ECO:0000313" key="15">
    <source>
        <dbReference type="EMBL" id="PIO71820.1"/>
    </source>
</evidence>
<dbReference type="SUPFAM" id="SSF81631">
    <property type="entry name" value="PAP/OAS1 substrate-binding domain"/>
    <property type="match status" value="2"/>
</dbReference>
<feature type="repeat" description="WD" evidence="12">
    <location>
        <begin position="1501"/>
        <end position="1533"/>
    </location>
</feature>
<dbReference type="InterPro" id="IPR015943">
    <property type="entry name" value="WD40/YVTN_repeat-like_dom_sf"/>
</dbReference>
<dbReference type="EMBL" id="KZ345837">
    <property type="protein sequence ID" value="PIO71820.1"/>
    <property type="molecule type" value="Genomic_DNA"/>
</dbReference>
<dbReference type="GO" id="GO:0031123">
    <property type="term" value="P:RNA 3'-end processing"/>
    <property type="evidence" value="ECO:0007669"/>
    <property type="project" value="TreeGrafter"/>
</dbReference>
<dbReference type="PROSITE" id="PS50294">
    <property type="entry name" value="WD_REPEATS_REGION"/>
    <property type="match status" value="2"/>
</dbReference>
<keyword evidence="5 12" id="KW-0853">WD repeat</keyword>
<dbReference type="PROSITE" id="PS50082">
    <property type="entry name" value="WD_REPEATS_2"/>
    <property type="match status" value="3"/>
</dbReference>
<keyword evidence="16" id="KW-1185">Reference proteome</keyword>
<comment type="subcellular location">
    <subcellularLocation>
        <location evidence="3">Nucleus</location>
    </subcellularLocation>
</comment>
<dbReference type="InterPro" id="IPR001680">
    <property type="entry name" value="WD40_rpt"/>
</dbReference>
<dbReference type="Proteomes" id="UP000230423">
    <property type="component" value="Unassembled WGS sequence"/>
</dbReference>
<dbReference type="InterPro" id="IPR036322">
    <property type="entry name" value="WD40_repeat_dom_sf"/>
</dbReference>
<feature type="repeat" description="WD" evidence="12">
    <location>
        <begin position="1561"/>
        <end position="1593"/>
    </location>
</feature>
<evidence type="ECO:0000256" key="12">
    <source>
        <dbReference type="PROSITE-ProRule" id="PRU00221"/>
    </source>
</evidence>
<feature type="compositionally biased region" description="Polar residues" evidence="13">
    <location>
        <begin position="1179"/>
        <end position="1190"/>
    </location>
</feature>
<feature type="region of interest" description="Disordered" evidence="13">
    <location>
        <begin position="1157"/>
        <end position="1190"/>
    </location>
</feature>
<dbReference type="Gene3D" id="1.10.1410.10">
    <property type="match status" value="2"/>
</dbReference>
<evidence type="ECO:0000256" key="3">
    <source>
        <dbReference type="ARBA" id="ARBA00004123"/>
    </source>
</evidence>
<dbReference type="GO" id="GO:0050265">
    <property type="term" value="F:RNA uridylyltransferase activity"/>
    <property type="evidence" value="ECO:0007669"/>
    <property type="project" value="TreeGrafter"/>
</dbReference>
<evidence type="ECO:0000256" key="13">
    <source>
        <dbReference type="SAM" id="MobiDB-lite"/>
    </source>
</evidence>
<keyword evidence="6" id="KW-0808">Transferase</keyword>
<evidence type="ECO:0000256" key="4">
    <source>
        <dbReference type="ARBA" id="ARBA00007306"/>
    </source>
</evidence>
<sequence length="1634" mass="187749">MVRYKRKPFRGVGPPAPLLSRGSGHILQLDRNTAAPYGRIYSTFELQPNCKVALLHEARFNMIFIRVKRIGAQCSPMCAMISFGSTENEMRFAVEECANNLEYYERAARNGGRYPISKSSQKYLESHHIQVIDKVHENFPDAIYWCSLCDFHMTDIQHVRAHFDANQHFPEEQRISERKDLLERMPPMSDNQLKAINILIEQMLQDKAENGQAPLWQQHMEVAKKITDVLNRHVFEKMGVTGQVAVYGSALTRTCIENSDLNVAIDIPSVDCSDAVETMKSVADHLKVAPDLLDVQFSTDIPMCIKLTLSNVCVRIAWRCENGVKYAKLISVYSAIRPQFAELCRIVRKWAEVSGIYSADRRKNGLTSYGFDIMVLYFLQQKGLLPCLHEMRPLMSHEKKSEPTIDDYYENRELYESDVDVITEKIGPLDEPWDLARLFVDFLCFYGSRVHQNEVVQVYTAKHVIKDRSRWSRKLLQICDPFRTDNVVTFTKAYQVYFFNCFLKSYLYFAIPQTTDGPLLDVTLYQKETSTVHDIRLKDLTPENVEIDDYMVYSRRTMQRIRDRNPTRISRHLYMILDEKYNLANREFKERDKEVDELLGLRREKIRHEKKRERLRAQISKRVGNEVDQVQEDLENCNPFDDVRSGLNEEDWMMSQDEESVSINAEVETVIDESIDEPMECTENAEAAEVSKVIEIPQVEGKGSKPQVCYENFFIALKEFDAQKLKQKVDELPIDQFRYSFDDSQNFNNGYKPDIVCSFCESSDHWSDVCPLMIIPPMEILVHEKEPYEWIELDRVIMGGYEKNRVKTTHINEVGDFVDRVRVHLQNLLKKPVRLHIFGSLLSGFGVANSDVDLCFRFQPDEQPLDIDGVEIVRQIAQHMQQMSEVENVYAITGAKVPIVKFNWKKLGVEGDISYYNVLALSNTEMLRKYCLWDRRVAPLGVWIKRWAKSCDIGDASRGSLSSYAFIILLLHYLQNCDPPDFRDNNVQPIMVENCDVYFHREVIADWSQNRQSISELFVGFLDYYARFDFGTQVVQIRRKKPLLKMEKDWNRSLCIEDPFDLHHNLGSGVSRKMFVFIVRNIHKSRKVFMLSDVRTKFLEGKKHTAHQEMPLMFCDAYAATLLRECQMGAAPTDRQCRICHRIGHFAESCQNLRNGNGQRPLRRNELWTKRKPNGNGGSTPRSGQPFGSRTNASLGGRVFYRPVMFKPRVWLLIANIYDQIQWAVFRVNVAVLTANAGFVKGVTCLGLPIVALRNDLNGSALQYIRLTSTFDAFSPYIYKNKLGVMEISRAMKLHREDNSLNDHQLDLVIRFKLELEVHLSNYFGTRVMLAIYGSTLNGFGTRSCDVDMSMSFPAGPPAGKVVIGGVVCPDLVMREVAKALVDYPNARDEQYICAKVPIVRFRGKDMDIEADISYRNDLALHNTQLLRQYCKWDEDRLPTLGIWVKTGGSPADSQYVNGWNVDFWKFVDVGGCGLVIIWNLRPIQSEKAYADTACHKILARIQHQAGVNCVRWSHDGDLLACASDDKVITIYEYGGRVQSAGSIGSKSVMNVEKYRLTHTLHTHSMEVLSVEWSSDRRYLASASMDNTVVVWNAKKLPERIVVLDTSRGGHNGPVKGLSWDPIGKYLATQSADK</sequence>
<dbReference type="GO" id="GO:1990817">
    <property type="term" value="F:poly(A) RNA polymerase activity"/>
    <property type="evidence" value="ECO:0007669"/>
    <property type="project" value="UniProtKB-ARBA"/>
</dbReference>
<dbReference type="InterPro" id="IPR054708">
    <property type="entry name" value="MTPAP-like_central"/>
</dbReference>
<dbReference type="Pfam" id="PF03828">
    <property type="entry name" value="PAP_assoc"/>
    <property type="match status" value="1"/>
</dbReference>
<dbReference type="InterPro" id="IPR043519">
    <property type="entry name" value="NT_sf"/>
</dbReference>
<evidence type="ECO:0000259" key="14">
    <source>
        <dbReference type="PROSITE" id="PS00028"/>
    </source>
</evidence>
<evidence type="ECO:0000256" key="10">
    <source>
        <dbReference type="ARBA" id="ARBA00022853"/>
    </source>
</evidence>
<organism evidence="15 16">
    <name type="scientific">Teladorsagia circumcincta</name>
    <name type="common">Brown stomach worm</name>
    <name type="synonym">Ostertagia circumcincta</name>
    <dbReference type="NCBI Taxonomy" id="45464"/>
    <lineage>
        <taxon>Eukaryota</taxon>
        <taxon>Metazoa</taxon>
        <taxon>Ecdysozoa</taxon>
        <taxon>Nematoda</taxon>
        <taxon>Chromadorea</taxon>
        <taxon>Rhabditida</taxon>
        <taxon>Rhabditina</taxon>
        <taxon>Rhabditomorpha</taxon>
        <taxon>Strongyloidea</taxon>
        <taxon>Trichostrongylidae</taxon>
        <taxon>Teladorsagia</taxon>
    </lineage>
</organism>
<keyword evidence="7" id="KW-0479">Metal-binding</keyword>
<name>A0A2G9UQS4_TELCI</name>
<dbReference type="Pfam" id="PF24105">
    <property type="entry name" value="Beta-prop_CAF1B_HIR1"/>
    <property type="match status" value="1"/>
</dbReference>
<evidence type="ECO:0000256" key="8">
    <source>
        <dbReference type="ARBA" id="ARBA00022737"/>
    </source>
</evidence>
<dbReference type="Gene3D" id="3.30.460.10">
    <property type="entry name" value="Beta Polymerase, domain 2"/>
    <property type="match status" value="3"/>
</dbReference>
<dbReference type="InterPro" id="IPR055410">
    <property type="entry name" value="Beta-prop_CAF1B_HIR1"/>
</dbReference>
<dbReference type="CDD" id="cd05402">
    <property type="entry name" value="NT_PAP_TUTase"/>
    <property type="match status" value="2"/>
</dbReference>
<dbReference type="PANTHER" id="PTHR12271">
    <property type="entry name" value="POLY A POLYMERASE CID PAP -RELATED"/>
    <property type="match status" value="1"/>
</dbReference>
<dbReference type="OrthoDB" id="407432at2759"/>
<accession>A0A2G9UQS4</accession>
<dbReference type="GO" id="GO:0005634">
    <property type="term" value="C:nucleus"/>
    <property type="evidence" value="ECO:0007669"/>
    <property type="project" value="UniProtKB-SubCell"/>
</dbReference>
<dbReference type="Pfam" id="PF19088">
    <property type="entry name" value="TUTase"/>
    <property type="match status" value="1"/>
</dbReference>
<dbReference type="InterPro" id="IPR001878">
    <property type="entry name" value="Znf_CCHC"/>
</dbReference>
<feature type="non-terminal residue" evidence="15">
    <location>
        <position position="1634"/>
    </location>
</feature>
<dbReference type="PANTHER" id="PTHR12271:SF66">
    <property type="entry name" value="TERMINAL URIDYLYLTRANSFERASE TAILOR"/>
    <property type="match status" value="1"/>
</dbReference>
<dbReference type="InterPro" id="IPR045100">
    <property type="entry name" value="TUT4/7_NTP_transf"/>
</dbReference>
<gene>
    <name evidence="15" type="ORF">TELCIR_06274</name>
</gene>
<keyword evidence="11" id="KW-0539">Nucleus</keyword>
<dbReference type="SMART" id="SM00320">
    <property type="entry name" value="WD40"/>
    <property type="match status" value="3"/>
</dbReference>
<evidence type="ECO:0000256" key="11">
    <source>
        <dbReference type="ARBA" id="ARBA00023242"/>
    </source>
</evidence>
<keyword evidence="9" id="KW-0460">Magnesium</keyword>
<feature type="domain" description="C2H2-type" evidence="14">
    <location>
        <begin position="146"/>
        <end position="168"/>
    </location>
</feature>
<dbReference type="GO" id="GO:0008270">
    <property type="term" value="F:zinc ion binding"/>
    <property type="evidence" value="ECO:0007669"/>
    <property type="project" value="InterPro"/>
</dbReference>
<dbReference type="Gene3D" id="2.130.10.10">
    <property type="entry name" value="YVTN repeat-like/Quinoprotein amine dehydrogenase"/>
    <property type="match status" value="2"/>
</dbReference>
<comment type="cofactor">
    <cofactor evidence="1">
        <name>Mn(2+)</name>
        <dbReference type="ChEBI" id="CHEBI:29035"/>
    </cofactor>
</comment>
<evidence type="ECO:0000256" key="1">
    <source>
        <dbReference type="ARBA" id="ARBA00001936"/>
    </source>
</evidence>
<dbReference type="PROSITE" id="PS00028">
    <property type="entry name" value="ZINC_FINGER_C2H2_1"/>
    <property type="match status" value="1"/>
</dbReference>
<dbReference type="GO" id="GO:0006325">
    <property type="term" value="P:chromatin organization"/>
    <property type="evidence" value="ECO:0007669"/>
    <property type="project" value="UniProtKB-KW"/>
</dbReference>
<keyword evidence="10" id="KW-0156">Chromatin regulator</keyword>
<proteinExistence type="inferred from homology"/>